<proteinExistence type="predicted"/>
<dbReference type="HOGENOM" id="CLU_062439_1_0_3"/>
<protein>
    <submittedName>
        <fullName evidence="1">Uncharacterized protein</fullName>
    </submittedName>
</protein>
<dbReference type="OrthoDB" id="942147at2"/>
<keyword evidence="2" id="KW-1185">Reference proteome</keyword>
<gene>
    <name evidence="1" type="ORF">GKIL_0098</name>
</gene>
<dbReference type="RefSeq" id="WP_023171336.1">
    <property type="nucleotide sequence ID" value="NC_022600.1"/>
</dbReference>
<dbReference type="AlphaFoldDB" id="U5QFB0"/>
<dbReference type="Pfam" id="PF15575">
    <property type="entry name" value="Imm49"/>
    <property type="match status" value="1"/>
</dbReference>
<accession>U5QFB0</accession>
<evidence type="ECO:0000313" key="2">
    <source>
        <dbReference type="Proteomes" id="UP000017396"/>
    </source>
</evidence>
<dbReference type="STRING" id="1183438.GKIL_0098"/>
<dbReference type="eggNOG" id="COG1357">
    <property type="taxonomic scope" value="Bacteria"/>
</dbReference>
<dbReference type="EMBL" id="CP003587">
    <property type="protein sequence ID" value="AGY56345.1"/>
    <property type="molecule type" value="Genomic_DNA"/>
</dbReference>
<dbReference type="KEGG" id="glj:GKIL_0098"/>
<evidence type="ECO:0000313" key="1">
    <source>
        <dbReference type="EMBL" id="AGY56345.1"/>
    </source>
</evidence>
<sequence>MAVIARNDLNIEFVRKQALRTKRLMESMLVSSKQNPNALETLLFSAQAYAGYTAVLEPESPEICAALRLGVQAAVALFVLATTAETELTVTLGDGPPVTLPTTGPNSYTDGGTWCLGFYLAVICRNLDALDTLCRIPLSVLRQSSTQVDEFFYSYICALQSYWQGKSKDAAQHLTAAIKTAKPDKIQCFDEDYLYLIGVSQIDVLYNLISKDQQGFDKALTKALEYHYKFWTTDDDGRLNATAFLAYNYLALAGLAYEQGMSVTVESDYLPLSLVRGKCAVSV</sequence>
<reference evidence="1 2" key="1">
    <citation type="journal article" date="2013" name="PLoS ONE">
        <title>Cultivation and Complete Genome Sequencing of Gloeobacter kilaueensis sp. nov., from a Lava Cave in Kilauea Caldera, Hawai'i.</title>
        <authorList>
            <person name="Saw J.H."/>
            <person name="Schatz M."/>
            <person name="Brown M.V."/>
            <person name="Kunkel D.D."/>
            <person name="Foster J.S."/>
            <person name="Shick H."/>
            <person name="Christensen S."/>
            <person name="Hou S."/>
            <person name="Wan X."/>
            <person name="Donachie S.P."/>
        </authorList>
    </citation>
    <scope>NUCLEOTIDE SEQUENCE [LARGE SCALE GENOMIC DNA]</scope>
    <source>
        <strain evidence="2">JS</strain>
    </source>
</reference>
<dbReference type="InterPro" id="IPR029074">
    <property type="entry name" value="Imm49"/>
</dbReference>
<dbReference type="Proteomes" id="UP000017396">
    <property type="component" value="Chromosome"/>
</dbReference>
<name>U5QFB0_GLOK1</name>
<organism evidence="1 2">
    <name type="scientific">Gloeobacter kilaueensis (strain ATCC BAA-2537 / CCAP 1431/1 / ULC 316 / JS1)</name>
    <dbReference type="NCBI Taxonomy" id="1183438"/>
    <lineage>
        <taxon>Bacteria</taxon>
        <taxon>Bacillati</taxon>
        <taxon>Cyanobacteriota</taxon>
        <taxon>Cyanophyceae</taxon>
        <taxon>Gloeobacterales</taxon>
        <taxon>Gloeobacteraceae</taxon>
        <taxon>Gloeobacter</taxon>
    </lineage>
</organism>